<dbReference type="OrthoDB" id="7857782at2"/>
<dbReference type="Proteomes" id="UP000231644">
    <property type="component" value="Unassembled WGS sequence"/>
</dbReference>
<organism evidence="1 2">
    <name type="scientific">Pseudooceanicola nitratireducens</name>
    <dbReference type="NCBI Taxonomy" id="517719"/>
    <lineage>
        <taxon>Bacteria</taxon>
        <taxon>Pseudomonadati</taxon>
        <taxon>Pseudomonadota</taxon>
        <taxon>Alphaproteobacteria</taxon>
        <taxon>Rhodobacterales</taxon>
        <taxon>Paracoccaceae</taxon>
        <taxon>Pseudooceanicola</taxon>
    </lineage>
</organism>
<name>A0A1I1JCV4_9RHOB</name>
<dbReference type="EMBL" id="FOLX01000001">
    <property type="protein sequence ID" value="SFC46175.1"/>
    <property type="molecule type" value="Genomic_DNA"/>
</dbReference>
<dbReference type="AlphaFoldDB" id="A0A1I1JCV4"/>
<reference evidence="1 2" key="1">
    <citation type="submission" date="2016-10" db="EMBL/GenBank/DDBJ databases">
        <authorList>
            <person name="de Groot N.N."/>
        </authorList>
    </citation>
    <scope>NUCLEOTIDE SEQUENCE [LARGE SCALE GENOMIC DNA]</scope>
    <source>
        <strain evidence="1 2">DSM 29619</strain>
    </source>
</reference>
<protein>
    <submittedName>
        <fullName evidence="1">Uncharacterized protein</fullName>
    </submittedName>
</protein>
<accession>A0A1I1JCV4</accession>
<evidence type="ECO:0000313" key="2">
    <source>
        <dbReference type="Proteomes" id="UP000231644"/>
    </source>
</evidence>
<sequence>MTQLASLFPAHILAAAPVPARIIDASDYLDYLLDERPDLHSAALPHARHADLADLILRRHWSNAKTTDMQALLDIADHPECDFWMSLAILLRIFPDAQAAPSVTTLARRLVTRMNSGACLLRHSDTPLISPRGLQLYARVAEDQPDLQLLPEIEDRALRHARWLSRRQANAPRYAMFNGAPIWAANMPDD</sequence>
<proteinExistence type="predicted"/>
<gene>
    <name evidence="1" type="ORF">SAMN05421762_0983</name>
</gene>
<evidence type="ECO:0000313" key="1">
    <source>
        <dbReference type="EMBL" id="SFC46175.1"/>
    </source>
</evidence>
<keyword evidence="2" id="KW-1185">Reference proteome</keyword>
<dbReference type="RefSeq" id="WP_093455076.1">
    <property type="nucleotide sequence ID" value="NZ_FNZG01000011.1"/>
</dbReference>